<dbReference type="AlphaFoldDB" id="A0A1E5QAM5"/>
<dbReference type="PROSITE" id="PS00061">
    <property type="entry name" value="ADH_SHORT"/>
    <property type="match status" value="1"/>
</dbReference>
<dbReference type="OrthoDB" id="9790785at2"/>
<accession>A0A1E5QAM5</accession>
<feature type="domain" description="Ketoreductase" evidence="3">
    <location>
        <begin position="9"/>
        <end position="172"/>
    </location>
</feature>
<dbReference type="PANTHER" id="PTHR44196">
    <property type="entry name" value="DEHYDROGENASE/REDUCTASE SDR FAMILY MEMBER 7B"/>
    <property type="match status" value="1"/>
</dbReference>
<dbReference type="Pfam" id="PF00106">
    <property type="entry name" value="adh_short"/>
    <property type="match status" value="1"/>
</dbReference>
<reference evidence="5" key="1">
    <citation type="submission" date="2016-07" db="EMBL/GenBank/DDBJ databases">
        <authorList>
            <person name="Florea S."/>
            <person name="Webb J.S."/>
            <person name="Jaromczyk J."/>
            <person name="Schardl C.L."/>
        </authorList>
    </citation>
    <scope>NUCLEOTIDE SEQUENCE [LARGE SCALE GENOMIC DNA]</scope>
    <source>
        <strain evidence="5">MV-1</strain>
    </source>
</reference>
<keyword evidence="2" id="KW-0560">Oxidoreductase</keyword>
<dbReference type="GO" id="GO:0016491">
    <property type="term" value="F:oxidoreductase activity"/>
    <property type="evidence" value="ECO:0007669"/>
    <property type="project" value="UniProtKB-KW"/>
</dbReference>
<name>A0A1E5QAM5_9PROT</name>
<dbReference type="InterPro" id="IPR002347">
    <property type="entry name" value="SDR_fam"/>
</dbReference>
<keyword evidence="5" id="KW-1185">Reference proteome</keyword>
<evidence type="ECO:0000313" key="4">
    <source>
        <dbReference type="EMBL" id="OEJ68470.1"/>
    </source>
</evidence>
<evidence type="ECO:0000313" key="5">
    <source>
        <dbReference type="Proteomes" id="UP000095347"/>
    </source>
</evidence>
<dbReference type="SMART" id="SM00822">
    <property type="entry name" value="PKS_KR"/>
    <property type="match status" value="1"/>
</dbReference>
<evidence type="ECO:0000259" key="3">
    <source>
        <dbReference type="SMART" id="SM00822"/>
    </source>
</evidence>
<dbReference type="PRINTS" id="PR00081">
    <property type="entry name" value="GDHRDH"/>
</dbReference>
<protein>
    <submittedName>
        <fullName evidence="4">Oxidoreductase</fullName>
    </submittedName>
</protein>
<dbReference type="SUPFAM" id="SSF51735">
    <property type="entry name" value="NAD(P)-binding Rossmann-fold domains"/>
    <property type="match status" value="1"/>
</dbReference>
<organism evidence="4 5">
    <name type="scientific">Magnetovibrio blakemorei</name>
    <dbReference type="NCBI Taxonomy" id="28181"/>
    <lineage>
        <taxon>Bacteria</taxon>
        <taxon>Pseudomonadati</taxon>
        <taxon>Pseudomonadota</taxon>
        <taxon>Alphaproteobacteria</taxon>
        <taxon>Rhodospirillales</taxon>
        <taxon>Magnetovibrionaceae</taxon>
        <taxon>Magnetovibrio</taxon>
    </lineage>
</organism>
<comment type="similarity">
    <text evidence="1">Belongs to the short-chain dehydrogenases/reductases (SDR) family.</text>
</comment>
<evidence type="ECO:0000256" key="1">
    <source>
        <dbReference type="ARBA" id="ARBA00006484"/>
    </source>
</evidence>
<dbReference type="Gene3D" id="3.40.50.720">
    <property type="entry name" value="NAD(P)-binding Rossmann-like Domain"/>
    <property type="match status" value="1"/>
</dbReference>
<dbReference type="PANTHER" id="PTHR44196:SF4">
    <property type="entry name" value="SHORT CHAIN DEHYDROGENASE"/>
    <property type="match status" value="1"/>
</dbReference>
<dbReference type="STRING" id="28181.BEN30_05930"/>
<dbReference type="RefSeq" id="WP_069957132.1">
    <property type="nucleotide sequence ID" value="NZ_MCGG01000013.1"/>
</dbReference>
<comment type="caution">
    <text evidence="4">The sequence shown here is derived from an EMBL/GenBank/DDBJ whole genome shotgun (WGS) entry which is preliminary data.</text>
</comment>
<dbReference type="InterPro" id="IPR020904">
    <property type="entry name" value="Sc_DH/Rdtase_CS"/>
</dbReference>
<evidence type="ECO:0000256" key="2">
    <source>
        <dbReference type="ARBA" id="ARBA00023002"/>
    </source>
</evidence>
<sequence length="249" mass="26785">MADKILEGRVALITGASRGIGRALAQCFAEQGAHLILTARTQGALEELDDELRGQGFQAPTLVPCDLTDFDTIDKIGGAIYERFKKLDVLIGNAGTLGTLAPITHIDPKEWQRVLDINLTANWRLLRSMDPLLKASDAGRVVFATSSVGHQPRAYWGTYAVSKAALEMVAGIYAQECAKTNVKVNLINPGATRTDMRAIAMPGEVPETVKAPETINHLFLELASPACTVSGTLVEAEQELQAGHTTYSL</sequence>
<dbReference type="EMBL" id="MCGG01000013">
    <property type="protein sequence ID" value="OEJ68470.1"/>
    <property type="molecule type" value="Genomic_DNA"/>
</dbReference>
<dbReference type="InterPro" id="IPR036291">
    <property type="entry name" value="NAD(P)-bd_dom_sf"/>
</dbReference>
<dbReference type="Proteomes" id="UP000095347">
    <property type="component" value="Unassembled WGS sequence"/>
</dbReference>
<proteinExistence type="inferred from homology"/>
<dbReference type="InterPro" id="IPR057326">
    <property type="entry name" value="KR_dom"/>
</dbReference>
<dbReference type="GO" id="GO:0016020">
    <property type="term" value="C:membrane"/>
    <property type="evidence" value="ECO:0007669"/>
    <property type="project" value="TreeGrafter"/>
</dbReference>
<gene>
    <name evidence="4" type="ORF">BEN30_05930</name>
</gene>